<accession>A0A125EHB8</accession>
<name>A0A125EHB8_9BURK</name>
<proteinExistence type="predicted"/>
<evidence type="ECO:0000313" key="4">
    <source>
        <dbReference type="Proteomes" id="UP000070119"/>
    </source>
</evidence>
<sequence length="123" mass="13414">MGYDVRITRKTNWFDDEPQIDIDEWRTLVASDKEMRLDGYAEAKVGGGAVLRVESEGLAVWVAYSGNAASGNMAWFNFDRGDVVVKNPDAEILAKMWAIAQKLGARGQGDDGELYGANGNVIG</sequence>
<dbReference type="AlphaFoldDB" id="A0A125EHB8"/>
<protein>
    <submittedName>
        <fullName evidence="1">Uncharacterized protein</fullName>
    </submittedName>
</protein>
<evidence type="ECO:0000313" key="2">
    <source>
        <dbReference type="EMBL" id="KWZ58357.1"/>
    </source>
</evidence>
<reference evidence="1 3" key="1">
    <citation type="submission" date="2015-11" db="EMBL/GenBank/DDBJ databases">
        <title>Expanding the genomic diversity of Burkholderia species for the development of highly accurate diagnostics.</title>
        <authorList>
            <person name="Sahl J."/>
            <person name="Keim P."/>
            <person name="Wagner D."/>
        </authorList>
    </citation>
    <scope>NUCLEOTIDE SEQUENCE [LARGE SCALE GENOMIC DNA]</scope>
    <source>
        <strain evidence="1 3">MSMB2087WGS</strain>
    </source>
</reference>
<dbReference type="RefSeq" id="WP_060183011.1">
    <property type="nucleotide sequence ID" value="NZ_LNJU01000003.1"/>
</dbReference>
<organism evidence="1 3">
    <name type="scientific">Burkholderia ubonensis</name>
    <dbReference type="NCBI Taxonomy" id="101571"/>
    <lineage>
        <taxon>Bacteria</taxon>
        <taxon>Pseudomonadati</taxon>
        <taxon>Pseudomonadota</taxon>
        <taxon>Betaproteobacteria</taxon>
        <taxon>Burkholderiales</taxon>
        <taxon>Burkholderiaceae</taxon>
        <taxon>Burkholderia</taxon>
        <taxon>Burkholderia cepacia complex</taxon>
    </lineage>
</organism>
<dbReference type="Proteomes" id="UP000060630">
    <property type="component" value="Unassembled WGS sequence"/>
</dbReference>
<reference evidence="2 4" key="2">
    <citation type="submission" date="2015-11" db="EMBL/GenBank/DDBJ databases">
        <authorList>
            <person name="Sahl J."/>
            <person name="Wagner D."/>
            <person name="Keim P."/>
        </authorList>
    </citation>
    <scope>NUCLEOTIDE SEQUENCE [LARGE SCALE GENOMIC DNA]</scope>
    <source>
        <strain evidence="2 4">MSMB1157</strain>
    </source>
</reference>
<comment type="caution">
    <text evidence="1">The sequence shown here is derived from an EMBL/GenBank/DDBJ whole genome shotgun (WGS) entry which is preliminary data.</text>
</comment>
<gene>
    <name evidence="2" type="ORF">WK57_17780</name>
    <name evidence="1" type="ORF">WL29_34780</name>
</gene>
<dbReference type="Proteomes" id="UP000070119">
    <property type="component" value="Unassembled WGS sequence"/>
</dbReference>
<evidence type="ECO:0000313" key="3">
    <source>
        <dbReference type="Proteomes" id="UP000060630"/>
    </source>
</evidence>
<dbReference type="EMBL" id="LNJU01000003">
    <property type="protein sequence ID" value="KWZ58357.1"/>
    <property type="molecule type" value="Genomic_DNA"/>
</dbReference>
<evidence type="ECO:0000313" key="1">
    <source>
        <dbReference type="EMBL" id="KWA77319.1"/>
    </source>
</evidence>
<dbReference type="EMBL" id="LPHD01000157">
    <property type="protein sequence ID" value="KWA77319.1"/>
    <property type="molecule type" value="Genomic_DNA"/>
</dbReference>